<keyword evidence="1" id="KW-0812">Transmembrane</keyword>
<name>A0ABN4RXX0_9MOLU</name>
<evidence type="ECO:0000313" key="3">
    <source>
        <dbReference type="Proteomes" id="UP000224287"/>
    </source>
</evidence>
<sequence>MQFKNKVKGLKNLGLDMKEDQNLTQVQQLNQCFEKVDNYKFKIKYQSPQALLEVLKKVNNLVLLSPQNFQDSCVGSDFKCGTRLYLMVLIKSKKVIILKNGFLLKIKMILLIIILKLIYQKQ</sequence>
<dbReference type="RefSeq" id="WP_069028033.1">
    <property type="nucleotide sequence ID" value="NZ_CP015149.1"/>
</dbReference>
<keyword evidence="3" id="KW-1185">Reference proteome</keyword>
<evidence type="ECO:0000313" key="2">
    <source>
        <dbReference type="EMBL" id="AOF54594.1"/>
    </source>
</evidence>
<dbReference type="EMBL" id="CP015149">
    <property type="protein sequence ID" value="AOF54594.1"/>
    <property type="molecule type" value="Genomic_DNA"/>
</dbReference>
<dbReference type="Proteomes" id="UP000224287">
    <property type="component" value="Chromosome"/>
</dbReference>
<gene>
    <name evidence="2" type="ORF">MBSPM3_v1c0540</name>
</gene>
<protein>
    <submittedName>
        <fullName evidence="2">Uncharacterized protein</fullName>
    </submittedName>
</protein>
<keyword evidence="1" id="KW-0472">Membrane</keyword>
<accession>A0ABN4RXX0</accession>
<keyword evidence="1" id="KW-1133">Transmembrane helix</keyword>
<organism evidence="2 3">
    <name type="scientific">Maize bushy stunt phytoplasma</name>
    <dbReference type="NCBI Taxonomy" id="202462"/>
    <lineage>
        <taxon>Bacteria</taxon>
        <taxon>Bacillati</taxon>
        <taxon>Mycoplasmatota</taxon>
        <taxon>Mollicutes</taxon>
        <taxon>Acholeplasmatales</taxon>
        <taxon>Acholeplasmataceae</taxon>
        <taxon>Candidatus Phytoplasma</taxon>
        <taxon>16SrI (Aster yellows group)</taxon>
    </lineage>
</organism>
<evidence type="ECO:0000256" key="1">
    <source>
        <dbReference type="SAM" id="Phobius"/>
    </source>
</evidence>
<proteinExistence type="predicted"/>
<feature type="transmembrane region" description="Helical" evidence="1">
    <location>
        <begin position="102"/>
        <end position="119"/>
    </location>
</feature>
<reference evidence="2" key="1">
    <citation type="submission" date="2016-04" db="EMBL/GenBank/DDBJ databases">
        <title>Complete genome sequence of maize bushy stunt phytoplasma M3.</title>
        <authorList>
            <person name="Orlovskis Z."/>
            <person name="Canale M.C."/>
            <person name="Haryono M."/>
            <person name="Lopes J.R.S."/>
            <person name="Kuo C.-H."/>
            <person name="Hogenhout S.A."/>
        </authorList>
    </citation>
    <scope>NUCLEOTIDE SEQUENCE [LARGE SCALE GENOMIC DNA]</scope>
    <source>
        <strain evidence="2">M3</strain>
    </source>
</reference>